<gene>
    <name evidence="1" type="ORF">EVAR_60335_1</name>
</gene>
<dbReference type="EMBL" id="BGZK01001630">
    <property type="protein sequence ID" value="GBP83636.1"/>
    <property type="molecule type" value="Genomic_DNA"/>
</dbReference>
<evidence type="ECO:0000313" key="2">
    <source>
        <dbReference type="Proteomes" id="UP000299102"/>
    </source>
</evidence>
<dbReference type="AlphaFoldDB" id="A0A4C1Z4V4"/>
<proteinExistence type="predicted"/>
<dbReference type="Proteomes" id="UP000299102">
    <property type="component" value="Unassembled WGS sequence"/>
</dbReference>
<protein>
    <submittedName>
        <fullName evidence="1">Uncharacterized protein</fullName>
    </submittedName>
</protein>
<evidence type="ECO:0000313" key="1">
    <source>
        <dbReference type="EMBL" id="GBP83636.1"/>
    </source>
</evidence>
<comment type="caution">
    <text evidence="1">The sequence shown here is derived from an EMBL/GenBank/DDBJ whole genome shotgun (WGS) entry which is preliminary data.</text>
</comment>
<sequence length="180" mass="20584">MRSVVNFKCVVINNSSAPADERGRGEAAQRETKRLWEDGAPRGSRFGSISLSFYASRVRRRAPPAQTPLWRKNCVTQLRRQHPSFVSEHRVVSHFGIMERKIRIKLDRQSNGNVDSTIMTSCAMANRRKALKNFEEANNRSPRAVLAEDSVIRFLCGPHELEEDCDWEFPRGLRVSSKLT</sequence>
<organism evidence="1 2">
    <name type="scientific">Eumeta variegata</name>
    <name type="common">Bagworm moth</name>
    <name type="synonym">Eumeta japonica</name>
    <dbReference type="NCBI Taxonomy" id="151549"/>
    <lineage>
        <taxon>Eukaryota</taxon>
        <taxon>Metazoa</taxon>
        <taxon>Ecdysozoa</taxon>
        <taxon>Arthropoda</taxon>
        <taxon>Hexapoda</taxon>
        <taxon>Insecta</taxon>
        <taxon>Pterygota</taxon>
        <taxon>Neoptera</taxon>
        <taxon>Endopterygota</taxon>
        <taxon>Lepidoptera</taxon>
        <taxon>Glossata</taxon>
        <taxon>Ditrysia</taxon>
        <taxon>Tineoidea</taxon>
        <taxon>Psychidae</taxon>
        <taxon>Oiketicinae</taxon>
        <taxon>Eumeta</taxon>
    </lineage>
</organism>
<keyword evidence="2" id="KW-1185">Reference proteome</keyword>
<reference evidence="1 2" key="1">
    <citation type="journal article" date="2019" name="Commun. Biol.">
        <title>The bagworm genome reveals a unique fibroin gene that provides high tensile strength.</title>
        <authorList>
            <person name="Kono N."/>
            <person name="Nakamura H."/>
            <person name="Ohtoshi R."/>
            <person name="Tomita M."/>
            <person name="Numata K."/>
            <person name="Arakawa K."/>
        </authorList>
    </citation>
    <scope>NUCLEOTIDE SEQUENCE [LARGE SCALE GENOMIC DNA]</scope>
</reference>
<name>A0A4C1Z4V4_EUMVA</name>
<accession>A0A4C1Z4V4</accession>